<evidence type="ECO:0000313" key="7">
    <source>
        <dbReference type="Proteomes" id="UP000051530"/>
    </source>
</evidence>
<dbReference type="PANTHER" id="PTHR11630:SF48">
    <property type="entry name" value="DNA HELICASE MCM9"/>
    <property type="match status" value="1"/>
</dbReference>
<dbReference type="InterPro" id="IPR001208">
    <property type="entry name" value="MCM_dom"/>
</dbReference>
<dbReference type="Gene3D" id="2.40.50.140">
    <property type="entry name" value="Nucleic acid-binding proteins"/>
    <property type="match status" value="1"/>
</dbReference>
<reference evidence="6 7" key="1">
    <citation type="submission" date="2015-07" db="EMBL/GenBank/DDBJ databases">
        <title>The genome of Pseudoloma neurophilia, a relevant intracellular parasite of the zebrafish.</title>
        <authorList>
            <person name="Ndikumana S."/>
            <person name="Pelin A."/>
            <person name="Sanders J."/>
            <person name="Corradi N."/>
        </authorList>
    </citation>
    <scope>NUCLEOTIDE SEQUENCE [LARGE SCALE GENOMIC DNA]</scope>
    <source>
        <strain evidence="6 7">MK1</strain>
    </source>
</reference>
<dbReference type="Pfam" id="PF17207">
    <property type="entry name" value="MCM_OB"/>
    <property type="match status" value="1"/>
</dbReference>
<dbReference type="OrthoDB" id="6274823at2759"/>
<dbReference type="PRINTS" id="PR01657">
    <property type="entry name" value="MCMFAMILY"/>
</dbReference>
<evidence type="ECO:0000256" key="1">
    <source>
        <dbReference type="ARBA" id="ARBA00022741"/>
    </source>
</evidence>
<comment type="similarity">
    <text evidence="3">Belongs to the MCM family.</text>
</comment>
<dbReference type="GO" id="GO:0017116">
    <property type="term" value="F:single-stranded DNA helicase activity"/>
    <property type="evidence" value="ECO:0007669"/>
    <property type="project" value="TreeGrafter"/>
</dbReference>
<sequence length="769" mass="88756">MSKFKKDPFANKNFTKESKTYKKRKISGHDINLNNRQSPENNDESSEQLMERILQKENEDQKENENQKDSTILHFESRRLKDFVGILLKSPNINIISLYNDYPDKTVDFLQNNNFYFNFIVNTPIVNIPSFLKLSTFPGSRDINRLVLITGTIIKINPTFLTGVDTFLKCLNCHFRFKIPKIPKTQIFKCKECTSTNFTEEKCFDKAFPFQSFYLQDIENPQTLSETILIELYNLNFNIVPGENVSVLGIVRLKLENKIFGKIQPEIFIEAHTIKPNITMSNEDPSKINIIDCLSPFEKQKFLIKNFVPEIMGNENIKLGLLLSSLPHSRTNGHKSMFDSNGHKSMFDSNSHESMFDSNGHKSMVDSNGHKSMVDSNSHKSMFDSNGHKSMFDSNNHKSMVDSKDSPENKNDSSLDKKIEQPMDQKVRDKRKQSHVLLIGTTGSGKTTFLKNMIKIRKAIYVNSINSTESGLGASVIRSSNSHGWELVPGALLLANNSLCLIDNFSYLTQNDKFNLLEVMEQRTLSINKASISATMKANCTVIAAQTIEQDQDLQLRKYNLVDLDKFNLNKNLTTPEEYVQLETILNLTAPLISRFDLIFLQCSEIKINKNQIGKLRLSTFENKKSKMTIYDFKNYIYDCFLNNDCSNDKDVPNLTHSEDQGLTEFTQAINCNEKQKNWILLYNNYKQSIIPFYTLRQLETLLRLTNSLKILLKEKSITEQIIFTIFFLFESTVYKTIKIDNQVFTNDKIFYEETEKMKKFLISTQRKK</sequence>
<dbReference type="InterPro" id="IPR033762">
    <property type="entry name" value="MCM_OB"/>
</dbReference>
<dbReference type="Gene3D" id="3.40.50.300">
    <property type="entry name" value="P-loop containing nucleotide triphosphate hydrolases"/>
    <property type="match status" value="1"/>
</dbReference>
<organism evidence="6 7">
    <name type="scientific">Pseudoloma neurophilia</name>
    <dbReference type="NCBI Taxonomy" id="146866"/>
    <lineage>
        <taxon>Eukaryota</taxon>
        <taxon>Fungi</taxon>
        <taxon>Fungi incertae sedis</taxon>
        <taxon>Microsporidia</taxon>
        <taxon>Pseudoloma</taxon>
    </lineage>
</organism>
<feature type="compositionally biased region" description="Basic and acidic residues" evidence="4">
    <location>
        <begin position="1"/>
        <end position="20"/>
    </location>
</feature>
<dbReference type="SUPFAM" id="SSF52540">
    <property type="entry name" value="P-loop containing nucleoside triphosphate hydrolases"/>
    <property type="match status" value="1"/>
</dbReference>
<dbReference type="GO" id="GO:0003697">
    <property type="term" value="F:single-stranded DNA binding"/>
    <property type="evidence" value="ECO:0007669"/>
    <property type="project" value="TreeGrafter"/>
</dbReference>
<protein>
    <submittedName>
        <fullName evidence="6">Putative DNA-dependent ATPase MCM, Nucleic acid-binding, OB-fold, ATPase, AAA+ type, core protein</fullName>
    </submittedName>
</protein>
<dbReference type="GO" id="GO:0006279">
    <property type="term" value="P:premeiotic DNA replication"/>
    <property type="evidence" value="ECO:0007669"/>
    <property type="project" value="UniProtKB-ARBA"/>
</dbReference>
<keyword evidence="7" id="KW-1185">Reference proteome</keyword>
<keyword evidence="1 3" id="KW-0547">Nucleotide-binding</keyword>
<evidence type="ECO:0000259" key="5">
    <source>
        <dbReference type="PROSITE" id="PS50051"/>
    </source>
</evidence>
<dbReference type="GO" id="GO:0005656">
    <property type="term" value="C:nuclear pre-replicative complex"/>
    <property type="evidence" value="ECO:0007669"/>
    <property type="project" value="UniProtKB-ARBA"/>
</dbReference>
<dbReference type="GO" id="GO:0042555">
    <property type="term" value="C:MCM complex"/>
    <property type="evidence" value="ECO:0007669"/>
    <property type="project" value="UniProtKB-ARBA"/>
</dbReference>
<feature type="domain" description="MCM C-terminal AAA(+) ATPase" evidence="5">
    <location>
        <begin position="431"/>
        <end position="601"/>
    </location>
</feature>
<dbReference type="Gene3D" id="2.20.28.10">
    <property type="match status" value="1"/>
</dbReference>
<feature type="region of interest" description="Disordered" evidence="4">
    <location>
        <begin position="333"/>
        <end position="432"/>
    </location>
</feature>
<evidence type="ECO:0000256" key="3">
    <source>
        <dbReference type="RuleBase" id="RU004070"/>
    </source>
</evidence>
<dbReference type="InterPro" id="IPR012340">
    <property type="entry name" value="NA-bd_OB-fold"/>
</dbReference>
<comment type="caution">
    <text evidence="6">The sequence shown here is derived from an EMBL/GenBank/DDBJ whole genome shotgun (WGS) entry which is preliminary data.</text>
</comment>
<dbReference type="GO" id="GO:0043596">
    <property type="term" value="C:nuclear replication fork"/>
    <property type="evidence" value="ECO:0007669"/>
    <property type="project" value="UniProtKB-ARBA"/>
</dbReference>
<accession>A0A0R0LWF5</accession>
<dbReference type="Pfam" id="PF00493">
    <property type="entry name" value="MCM"/>
    <property type="match status" value="1"/>
</dbReference>
<dbReference type="GO" id="GO:0031261">
    <property type="term" value="C:DNA replication preinitiation complex"/>
    <property type="evidence" value="ECO:0007669"/>
    <property type="project" value="UniProtKB-ARBA"/>
</dbReference>
<proteinExistence type="inferred from homology"/>
<gene>
    <name evidence="6" type="ORF">M153_654000678</name>
</gene>
<keyword evidence="3" id="KW-0238">DNA-binding</keyword>
<evidence type="ECO:0000256" key="2">
    <source>
        <dbReference type="ARBA" id="ARBA00022840"/>
    </source>
</evidence>
<dbReference type="EMBL" id="LGUB01000248">
    <property type="protein sequence ID" value="KRH93692.1"/>
    <property type="molecule type" value="Genomic_DNA"/>
</dbReference>
<dbReference type="InterPro" id="IPR027417">
    <property type="entry name" value="P-loop_NTPase"/>
</dbReference>
<feature type="region of interest" description="Disordered" evidence="4">
    <location>
        <begin position="1"/>
        <end position="48"/>
    </location>
</feature>
<dbReference type="SUPFAM" id="SSF50249">
    <property type="entry name" value="Nucleic acid-binding proteins"/>
    <property type="match status" value="1"/>
</dbReference>
<dbReference type="VEuPathDB" id="MicrosporidiaDB:M153_654000678"/>
<evidence type="ECO:0000256" key="4">
    <source>
        <dbReference type="SAM" id="MobiDB-lite"/>
    </source>
</evidence>
<dbReference type="SMART" id="SM00350">
    <property type="entry name" value="MCM"/>
    <property type="match status" value="1"/>
</dbReference>
<name>A0A0R0LWF5_9MICR</name>
<dbReference type="PANTHER" id="PTHR11630">
    <property type="entry name" value="DNA REPLICATION LICENSING FACTOR MCM FAMILY MEMBER"/>
    <property type="match status" value="1"/>
</dbReference>
<dbReference type="InterPro" id="IPR031327">
    <property type="entry name" value="MCM"/>
</dbReference>
<dbReference type="GO" id="GO:0005524">
    <property type="term" value="F:ATP binding"/>
    <property type="evidence" value="ECO:0007669"/>
    <property type="project" value="UniProtKB-KW"/>
</dbReference>
<feature type="compositionally biased region" description="Basic and acidic residues" evidence="4">
    <location>
        <begin position="341"/>
        <end position="427"/>
    </location>
</feature>
<keyword evidence="2 3" id="KW-0067">ATP-binding</keyword>
<dbReference type="PROSITE" id="PS50051">
    <property type="entry name" value="MCM_2"/>
    <property type="match status" value="1"/>
</dbReference>
<dbReference type="Proteomes" id="UP000051530">
    <property type="component" value="Unassembled WGS sequence"/>
</dbReference>
<dbReference type="AlphaFoldDB" id="A0A0R0LWF5"/>
<evidence type="ECO:0000313" key="6">
    <source>
        <dbReference type="EMBL" id="KRH93692.1"/>
    </source>
</evidence>